<sequence>MAMNPSQQRRDPTAIVPHGSHRLTAGDYFRRFMEETMREMDRAFSIGPYWESQPSLHECNIGNSVGSIVDNAEKFQVEVDVTQFRPNELSVNVRDHELVIEGHHQERSDQVGSIERHFVRKYSLPHDVQASAFESRLSDSGLLTVFAPKSNAPAGRSIPIQAAPTRNSSRRAR</sequence>
<evidence type="ECO:0000256" key="4">
    <source>
        <dbReference type="SAM" id="MobiDB-lite"/>
    </source>
</evidence>
<dbReference type="CDD" id="cd06526">
    <property type="entry name" value="metazoan_ACD"/>
    <property type="match status" value="1"/>
</dbReference>
<keyword evidence="6" id="KW-1185">Reference proteome</keyword>
<feature type="region of interest" description="Disordered" evidence="4">
    <location>
        <begin position="150"/>
        <end position="173"/>
    </location>
</feature>
<dbReference type="PROSITE" id="PS01031">
    <property type="entry name" value="SHSP"/>
    <property type="match status" value="1"/>
</dbReference>
<dbReference type="WBParaSite" id="PgR102_g007_t03">
    <property type="protein sequence ID" value="PgR102_g007_t03"/>
    <property type="gene ID" value="PgR102_g007"/>
</dbReference>
<dbReference type="InterPro" id="IPR001436">
    <property type="entry name" value="Alpha-crystallin/sHSP_animal"/>
</dbReference>
<dbReference type="InterPro" id="IPR008978">
    <property type="entry name" value="HSP20-like_chaperone"/>
</dbReference>
<evidence type="ECO:0000313" key="9">
    <source>
        <dbReference type="WBParaSite" id="PgR102_g007_t06"/>
    </source>
</evidence>
<dbReference type="Gene3D" id="2.60.40.790">
    <property type="match status" value="1"/>
</dbReference>
<name>A0A915C7Y5_PARUN</name>
<dbReference type="PRINTS" id="PR00299">
    <property type="entry name" value="ACRYSTALLIN"/>
</dbReference>
<dbReference type="SUPFAM" id="SSF49764">
    <property type="entry name" value="HSP20-like chaperones"/>
    <property type="match status" value="1"/>
</dbReference>
<dbReference type="WBParaSite" id="PgR102_g007_t01">
    <property type="protein sequence ID" value="PgR102_g007_t01"/>
    <property type="gene ID" value="PgR102_g007"/>
</dbReference>
<organism evidence="6 9">
    <name type="scientific">Parascaris univalens</name>
    <name type="common">Nematode worm</name>
    <dbReference type="NCBI Taxonomy" id="6257"/>
    <lineage>
        <taxon>Eukaryota</taxon>
        <taxon>Metazoa</taxon>
        <taxon>Ecdysozoa</taxon>
        <taxon>Nematoda</taxon>
        <taxon>Chromadorea</taxon>
        <taxon>Rhabditida</taxon>
        <taxon>Spirurina</taxon>
        <taxon>Ascaridomorpha</taxon>
        <taxon>Ascaridoidea</taxon>
        <taxon>Ascarididae</taxon>
        <taxon>Parascaris</taxon>
    </lineage>
</organism>
<evidence type="ECO:0000313" key="8">
    <source>
        <dbReference type="WBParaSite" id="PgR102_g007_t02"/>
    </source>
</evidence>
<dbReference type="GO" id="GO:0051082">
    <property type="term" value="F:unfolded protein binding"/>
    <property type="evidence" value="ECO:0007669"/>
    <property type="project" value="TreeGrafter"/>
</dbReference>
<dbReference type="WBParaSite" id="PgR102_g007_t04">
    <property type="protein sequence ID" value="PgR102_g007_t04"/>
    <property type="gene ID" value="PgR102_g007"/>
</dbReference>
<evidence type="ECO:0000313" key="7">
    <source>
        <dbReference type="WBParaSite" id="PgR102_g007_t01"/>
    </source>
</evidence>
<dbReference type="AlphaFoldDB" id="A0A915C7Y5"/>
<protein>
    <submittedName>
        <fullName evidence="7 8">SHSP domain-containing protein</fullName>
    </submittedName>
</protein>
<evidence type="ECO:0000259" key="5">
    <source>
        <dbReference type="PROSITE" id="PS01031"/>
    </source>
</evidence>
<reference evidence="7 8" key="1">
    <citation type="submission" date="2022-11" db="UniProtKB">
        <authorList>
            <consortium name="WormBaseParasite"/>
        </authorList>
    </citation>
    <scope>IDENTIFICATION</scope>
</reference>
<dbReference type="Pfam" id="PF00011">
    <property type="entry name" value="HSP20"/>
    <property type="match status" value="1"/>
</dbReference>
<dbReference type="Proteomes" id="UP000887569">
    <property type="component" value="Unplaced"/>
</dbReference>
<evidence type="ECO:0000313" key="6">
    <source>
        <dbReference type="Proteomes" id="UP000887569"/>
    </source>
</evidence>
<feature type="domain" description="SHSP" evidence="5">
    <location>
        <begin position="56"/>
        <end position="163"/>
    </location>
</feature>
<dbReference type="InterPro" id="IPR002068">
    <property type="entry name" value="A-crystallin/Hsp20_dom"/>
</dbReference>
<accession>A0A915C7Y5</accession>
<evidence type="ECO:0000256" key="2">
    <source>
        <dbReference type="PROSITE-ProRule" id="PRU00285"/>
    </source>
</evidence>
<comment type="similarity">
    <text evidence="2 3">Belongs to the small heat shock protein (HSP20) family.</text>
</comment>
<dbReference type="PANTHER" id="PTHR45640">
    <property type="entry name" value="HEAT SHOCK PROTEIN HSP-12.2-RELATED"/>
    <property type="match status" value="1"/>
</dbReference>
<dbReference type="WBParaSite" id="PgR102_g007_t06">
    <property type="protein sequence ID" value="PgR102_g007_t06"/>
    <property type="gene ID" value="PgR102_g007"/>
</dbReference>
<dbReference type="GO" id="GO:0005634">
    <property type="term" value="C:nucleus"/>
    <property type="evidence" value="ECO:0007669"/>
    <property type="project" value="TreeGrafter"/>
</dbReference>
<dbReference type="GO" id="GO:0009408">
    <property type="term" value="P:response to heat"/>
    <property type="evidence" value="ECO:0007669"/>
    <property type="project" value="TreeGrafter"/>
</dbReference>
<dbReference type="GO" id="GO:0005737">
    <property type="term" value="C:cytoplasm"/>
    <property type="evidence" value="ECO:0007669"/>
    <property type="project" value="TreeGrafter"/>
</dbReference>
<keyword evidence="1" id="KW-0346">Stress response</keyword>
<dbReference type="GO" id="GO:0042026">
    <property type="term" value="P:protein refolding"/>
    <property type="evidence" value="ECO:0007669"/>
    <property type="project" value="TreeGrafter"/>
</dbReference>
<proteinExistence type="inferred from homology"/>
<evidence type="ECO:0000256" key="1">
    <source>
        <dbReference type="ARBA" id="ARBA00023016"/>
    </source>
</evidence>
<dbReference type="PANTHER" id="PTHR45640:SF13">
    <property type="entry name" value="HEAT SHOCK PROTEIN 22-RELATED"/>
    <property type="match status" value="1"/>
</dbReference>
<evidence type="ECO:0000256" key="3">
    <source>
        <dbReference type="RuleBase" id="RU003616"/>
    </source>
</evidence>
<dbReference type="WBParaSite" id="PgR102_g007_t02">
    <property type="protein sequence ID" value="PgR102_g007_t02"/>
    <property type="gene ID" value="PgR102_g007"/>
</dbReference>